<dbReference type="GO" id="GO:0016491">
    <property type="term" value="F:oxidoreductase activity"/>
    <property type="evidence" value="ECO:0007669"/>
    <property type="project" value="InterPro"/>
</dbReference>
<feature type="domain" description="Rubrerythrin diiron-binding" evidence="1">
    <location>
        <begin position="5"/>
        <end position="144"/>
    </location>
</feature>
<dbReference type="OrthoDB" id="5402239at2"/>
<evidence type="ECO:0000259" key="1">
    <source>
        <dbReference type="Pfam" id="PF02915"/>
    </source>
</evidence>
<dbReference type="Pfam" id="PF02915">
    <property type="entry name" value="Rubrerythrin"/>
    <property type="match status" value="1"/>
</dbReference>
<reference evidence="2 3" key="1">
    <citation type="submission" date="2017-03" db="EMBL/GenBank/DDBJ databases">
        <title>Genome sequence of Geothermobacter sp. EPR-M, Deep-Sea Iron Reducer.</title>
        <authorList>
            <person name="Tully B."/>
            <person name="Savalia P."/>
            <person name="Abuyen K."/>
            <person name="Baughan C."/>
            <person name="Romero E."/>
            <person name="Ronkowski C."/>
            <person name="Torres B."/>
            <person name="Tremblay J."/>
            <person name="Trujillo A."/>
            <person name="Tyler M."/>
            <person name="Perez-Rodriguez I."/>
            <person name="Amend J."/>
        </authorList>
    </citation>
    <scope>NUCLEOTIDE SEQUENCE [LARGE SCALE GENOMIC DNA]</scope>
    <source>
        <strain evidence="2 3">EPR-M</strain>
    </source>
</reference>
<accession>A0A1X0Y1R0</accession>
<sequence>MRGYLNDCCKIELLASRIYQHFAAQGNFPERLRETFTQLARDEEDHARQFDLALELPEGALGDVKRVAWERIAAGLDRIRAKFQDLHHEPCTAEQALKTALQLEKDFIRIHLDNSLYIEDQRIRQLFAGLARADEEHLATLREAIIWWNRRQELHSVPRSAG</sequence>
<proteinExistence type="predicted"/>
<name>A0A1X0Y1R0_9BACT</name>
<dbReference type="SUPFAM" id="SSF47240">
    <property type="entry name" value="Ferritin-like"/>
    <property type="match status" value="1"/>
</dbReference>
<comment type="caution">
    <text evidence="2">The sequence shown here is derived from an EMBL/GenBank/DDBJ whole genome shotgun (WGS) entry which is preliminary data.</text>
</comment>
<evidence type="ECO:0000313" key="2">
    <source>
        <dbReference type="EMBL" id="ORJ59093.1"/>
    </source>
</evidence>
<evidence type="ECO:0000313" key="3">
    <source>
        <dbReference type="Proteomes" id="UP000193136"/>
    </source>
</evidence>
<dbReference type="InterPro" id="IPR012347">
    <property type="entry name" value="Ferritin-like"/>
</dbReference>
<keyword evidence="3" id="KW-1185">Reference proteome</keyword>
<protein>
    <recommendedName>
        <fullName evidence="1">Rubrerythrin diiron-binding domain-containing protein</fullName>
    </recommendedName>
</protein>
<dbReference type="RefSeq" id="WP_085010851.1">
    <property type="nucleotide sequence ID" value="NZ_NAAD01000013.1"/>
</dbReference>
<dbReference type="Gene3D" id="1.20.1260.10">
    <property type="match status" value="1"/>
</dbReference>
<dbReference type="AlphaFoldDB" id="A0A1X0Y1R0"/>
<gene>
    <name evidence="2" type="ORF">B5V00_11020</name>
</gene>
<dbReference type="InterPro" id="IPR003251">
    <property type="entry name" value="Rr_diiron-bd_dom"/>
</dbReference>
<dbReference type="GO" id="GO:0046872">
    <property type="term" value="F:metal ion binding"/>
    <property type="evidence" value="ECO:0007669"/>
    <property type="project" value="InterPro"/>
</dbReference>
<organism evidence="2 3">
    <name type="scientific">Geothermobacter hydrogeniphilus</name>
    <dbReference type="NCBI Taxonomy" id="1969733"/>
    <lineage>
        <taxon>Bacteria</taxon>
        <taxon>Pseudomonadati</taxon>
        <taxon>Thermodesulfobacteriota</taxon>
        <taxon>Desulfuromonadia</taxon>
        <taxon>Desulfuromonadales</taxon>
        <taxon>Geothermobacteraceae</taxon>
        <taxon>Geothermobacter</taxon>
    </lineage>
</organism>
<dbReference type="Proteomes" id="UP000193136">
    <property type="component" value="Unassembled WGS sequence"/>
</dbReference>
<dbReference type="InterPro" id="IPR009078">
    <property type="entry name" value="Ferritin-like_SF"/>
</dbReference>
<dbReference type="EMBL" id="NAAD01000013">
    <property type="protein sequence ID" value="ORJ59093.1"/>
    <property type="molecule type" value="Genomic_DNA"/>
</dbReference>